<dbReference type="EMBL" id="CP002426">
    <property type="protein sequence ID" value="ADX83810.1"/>
    <property type="molecule type" value="Genomic_DNA"/>
</dbReference>
<reference evidence="1 2" key="1">
    <citation type="journal article" date="2011" name="J. Bacteriol.">
        <title>Genome analyses of icelandic strains of Sulfolobus islandicus, model organisms for genetic and virus-host interaction studies.</title>
        <authorList>
            <person name="Guo L."/>
            <person name="Brugger K."/>
            <person name="Liu C."/>
            <person name="Shah S.A."/>
            <person name="Zheng H."/>
            <person name="Zhu Y."/>
            <person name="Wang S."/>
            <person name="Lillestol R.K."/>
            <person name="Chen L."/>
            <person name="Frank J."/>
            <person name="Prangishvili D."/>
            <person name="Paulin L."/>
            <person name="She Q."/>
            <person name="Huang L."/>
            <person name="Garrett R.A."/>
        </authorList>
    </citation>
    <scope>NUCLEOTIDE SEQUENCE [LARGE SCALE GENOMIC DNA]</scope>
    <source>
        <strain evidence="1 2">HVE10/4</strain>
    </source>
</reference>
<protein>
    <submittedName>
        <fullName evidence="1">Fusellovirus SSV2_gp26-C-terminus, proviral</fullName>
    </submittedName>
</protein>
<gene>
    <name evidence="1" type="ordered locus">SiH_2473</name>
</gene>
<evidence type="ECO:0000313" key="2">
    <source>
        <dbReference type="Proteomes" id="UP000006395"/>
    </source>
</evidence>
<evidence type="ECO:0000313" key="1">
    <source>
        <dbReference type="EMBL" id="ADX83810.1"/>
    </source>
</evidence>
<dbReference type="KEGG" id="sih:SiH_2473"/>
<accession>F0NME6</accession>
<name>F0NME6_SACI0</name>
<dbReference type="AlphaFoldDB" id="F0NME6"/>
<sequence length="76" mass="8443">MSVGPISVGQYIGLGFWYLPSSNQLYVYYYNGTLKTFSITPGQVINNQFYPLSLNTVNSNYVIDAQNVGPGYSYGQ</sequence>
<organism evidence="1 2">
    <name type="scientific">Saccharolobus islandicus (strain HVE10/4)</name>
    <name type="common">Sulfolobus islandicus</name>
    <dbReference type="NCBI Taxonomy" id="930943"/>
    <lineage>
        <taxon>Archaea</taxon>
        <taxon>Thermoproteota</taxon>
        <taxon>Thermoprotei</taxon>
        <taxon>Sulfolobales</taxon>
        <taxon>Sulfolobaceae</taxon>
        <taxon>Saccharolobus</taxon>
    </lineage>
</organism>
<dbReference type="HOGENOM" id="CLU_2646086_0_0_2"/>
<dbReference type="Proteomes" id="UP000006395">
    <property type="component" value="Chromosome"/>
</dbReference>
<proteinExistence type="predicted"/>
<keyword evidence="2" id="KW-1185">Reference proteome</keyword>